<keyword evidence="1" id="KW-0472">Membrane</keyword>
<proteinExistence type="predicted"/>
<keyword evidence="1" id="KW-1133">Transmembrane helix</keyword>
<organism evidence="2 3">
    <name type="scientific">Vanrija albida</name>
    <dbReference type="NCBI Taxonomy" id="181172"/>
    <lineage>
        <taxon>Eukaryota</taxon>
        <taxon>Fungi</taxon>
        <taxon>Dikarya</taxon>
        <taxon>Basidiomycota</taxon>
        <taxon>Agaricomycotina</taxon>
        <taxon>Tremellomycetes</taxon>
        <taxon>Trichosporonales</taxon>
        <taxon>Trichosporonaceae</taxon>
        <taxon>Vanrija</taxon>
    </lineage>
</organism>
<keyword evidence="1" id="KW-0812">Transmembrane</keyword>
<reference evidence="2 3" key="1">
    <citation type="submission" date="2023-08" db="EMBL/GenBank/DDBJ databases">
        <title>Annotated Genome Sequence of Vanrija albida AlHP1.</title>
        <authorList>
            <person name="Herzog R."/>
        </authorList>
    </citation>
    <scope>NUCLEOTIDE SEQUENCE [LARGE SCALE GENOMIC DNA]</scope>
    <source>
        <strain evidence="2 3">AlHP1</strain>
    </source>
</reference>
<dbReference type="Proteomes" id="UP001565368">
    <property type="component" value="Unassembled WGS sequence"/>
</dbReference>
<name>A0ABR3PYQ0_9TREE</name>
<dbReference type="RefSeq" id="XP_069207454.1">
    <property type="nucleotide sequence ID" value="XM_069355383.1"/>
</dbReference>
<sequence length="64" mass="7171">MREEIKDVLRATNRLLVSQAAIREEIKEEIRTTNRLLGHMVAVQALTLGTVVLTAALVWRTGKS</sequence>
<dbReference type="GeneID" id="95987986"/>
<dbReference type="EMBL" id="JBBXJM010000005">
    <property type="protein sequence ID" value="KAL1407510.1"/>
    <property type="molecule type" value="Genomic_DNA"/>
</dbReference>
<evidence type="ECO:0008006" key="4">
    <source>
        <dbReference type="Google" id="ProtNLM"/>
    </source>
</evidence>
<keyword evidence="3" id="KW-1185">Reference proteome</keyword>
<gene>
    <name evidence="2" type="ORF">Q8F55_006943</name>
</gene>
<protein>
    <recommendedName>
        <fullName evidence="4">GOLD domain-containing protein</fullName>
    </recommendedName>
</protein>
<evidence type="ECO:0000256" key="1">
    <source>
        <dbReference type="SAM" id="Phobius"/>
    </source>
</evidence>
<accession>A0ABR3PYQ0</accession>
<evidence type="ECO:0000313" key="3">
    <source>
        <dbReference type="Proteomes" id="UP001565368"/>
    </source>
</evidence>
<evidence type="ECO:0000313" key="2">
    <source>
        <dbReference type="EMBL" id="KAL1407510.1"/>
    </source>
</evidence>
<feature type="transmembrane region" description="Helical" evidence="1">
    <location>
        <begin position="36"/>
        <end position="59"/>
    </location>
</feature>
<comment type="caution">
    <text evidence="2">The sequence shown here is derived from an EMBL/GenBank/DDBJ whole genome shotgun (WGS) entry which is preliminary data.</text>
</comment>